<organism evidence="14 15">
    <name type="scientific">Paenibacillus validus</name>
    <dbReference type="NCBI Taxonomy" id="44253"/>
    <lineage>
        <taxon>Bacteria</taxon>
        <taxon>Bacillati</taxon>
        <taxon>Bacillota</taxon>
        <taxon>Bacilli</taxon>
        <taxon>Bacillales</taxon>
        <taxon>Paenibacillaceae</taxon>
        <taxon>Paenibacillus</taxon>
    </lineage>
</organism>
<dbReference type="Proteomes" id="UP000450917">
    <property type="component" value="Unassembled WGS sequence"/>
</dbReference>
<evidence type="ECO:0000256" key="13">
    <source>
        <dbReference type="RuleBase" id="RU361159"/>
    </source>
</evidence>
<dbReference type="PROSITE" id="PS51409">
    <property type="entry name" value="ARGINASE_2"/>
    <property type="match status" value="1"/>
</dbReference>
<dbReference type="Pfam" id="PF00491">
    <property type="entry name" value="Arginase"/>
    <property type="match status" value="1"/>
</dbReference>
<dbReference type="GO" id="GO:0000050">
    <property type="term" value="P:urea cycle"/>
    <property type="evidence" value="ECO:0007669"/>
    <property type="project" value="UniProtKB-UniPathway"/>
</dbReference>
<gene>
    <name evidence="14" type="primary">rocF</name>
    <name evidence="14" type="ORF">GNP93_01920</name>
</gene>
<comment type="cofactor">
    <cofactor evidence="10 13">
        <name>Mn(2+)</name>
        <dbReference type="ChEBI" id="CHEBI:29035"/>
    </cofactor>
    <text evidence="10 13">Binds 2 manganese ions per subunit.</text>
</comment>
<feature type="binding site" evidence="10">
    <location>
        <position position="132"/>
    </location>
    <ligand>
        <name>Mn(2+)</name>
        <dbReference type="ChEBI" id="CHEBI:29035"/>
        <label>1</label>
    </ligand>
</feature>
<accession>A0A7X2Z7Z2</accession>
<evidence type="ECO:0000256" key="5">
    <source>
        <dbReference type="ARBA" id="ARBA00022723"/>
    </source>
</evidence>
<keyword evidence="7 10" id="KW-0464">Manganese</keyword>
<dbReference type="InterPro" id="IPR006035">
    <property type="entry name" value="Ureohydrolase"/>
</dbReference>
<dbReference type="InterPro" id="IPR023696">
    <property type="entry name" value="Ureohydrolase_dom_sf"/>
</dbReference>
<dbReference type="PROSITE" id="PS01053">
    <property type="entry name" value="ARGINASE_1"/>
    <property type="match status" value="1"/>
</dbReference>
<evidence type="ECO:0000256" key="11">
    <source>
        <dbReference type="PROSITE-ProRule" id="PRU00742"/>
    </source>
</evidence>
<evidence type="ECO:0000313" key="15">
    <source>
        <dbReference type="Proteomes" id="UP000450917"/>
    </source>
</evidence>
<comment type="caution">
    <text evidence="14">The sequence shown here is derived from an EMBL/GenBank/DDBJ whole genome shotgun (WGS) entry which is preliminary data.</text>
</comment>
<comment type="pathway">
    <text evidence="1">Nitrogen metabolism; urea cycle; L-ornithine and urea from L-arginine: step 1/1.</text>
</comment>
<comment type="similarity">
    <text evidence="11 12">Belongs to the arginase family.</text>
</comment>
<dbReference type="PRINTS" id="PR00116">
    <property type="entry name" value="ARGINASE"/>
</dbReference>
<feature type="binding site" evidence="10">
    <location>
        <position position="130"/>
    </location>
    <ligand>
        <name>Mn(2+)</name>
        <dbReference type="ChEBI" id="CHEBI:29035"/>
        <label>1</label>
    </ligand>
</feature>
<dbReference type="RefSeq" id="WP_127607442.1">
    <property type="nucleotide sequence ID" value="NZ_WNZX01000001.1"/>
</dbReference>
<dbReference type="FunFam" id="3.40.800.10:FF:000005">
    <property type="entry name" value="Arginase"/>
    <property type="match status" value="1"/>
</dbReference>
<feature type="binding site" evidence="10">
    <location>
        <position position="234"/>
    </location>
    <ligand>
        <name>Mn(2+)</name>
        <dbReference type="ChEBI" id="CHEBI:29035"/>
        <label>2</label>
    </ligand>
</feature>
<evidence type="ECO:0000256" key="4">
    <source>
        <dbReference type="ARBA" id="ARBA00022503"/>
    </source>
</evidence>
<evidence type="ECO:0000256" key="3">
    <source>
        <dbReference type="ARBA" id="ARBA00018123"/>
    </source>
</evidence>
<dbReference type="GO" id="GO:0004053">
    <property type="term" value="F:arginase activity"/>
    <property type="evidence" value="ECO:0007669"/>
    <property type="project" value="UniProtKB-UniRule"/>
</dbReference>
<keyword evidence="6 12" id="KW-0378">Hydrolase</keyword>
<dbReference type="EC" id="3.5.3.1" evidence="2 9"/>
<keyword evidence="4 13" id="KW-0056">Arginine metabolism</keyword>
<evidence type="ECO:0000256" key="8">
    <source>
        <dbReference type="ARBA" id="ARBA00047391"/>
    </source>
</evidence>
<feature type="binding site" evidence="10">
    <location>
        <position position="105"/>
    </location>
    <ligand>
        <name>Mn(2+)</name>
        <dbReference type="ChEBI" id="CHEBI:29035"/>
        <label>1</label>
    </ligand>
</feature>
<evidence type="ECO:0000256" key="7">
    <source>
        <dbReference type="ARBA" id="ARBA00023211"/>
    </source>
</evidence>
<dbReference type="GO" id="GO:0006525">
    <property type="term" value="P:arginine metabolic process"/>
    <property type="evidence" value="ECO:0007669"/>
    <property type="project" value="UniProtKB-KW"/>
</dbReference>
<feature type="binding site" evidence="10">
    <location>
        <position position="232"/>
    </location>
    <ligand>
        <name>Mn(2+)</name>
        <dbReference type="ChEBI" id="CHEBI:29035"/>
        <label>2</label>
    </ligand>
</feature>
<comment type="catalytic activity">
    <reaction evidence="8 13">
        <text>L-arginine + H2O = urea + L-ornithine</text>
        <dbReference type="Rhea" id="RHEA:20569"/>
        <dbReference type="ChEBI" id="CHEBI:15377"/>
        <dbReference type="ChEBI" id="CHEBI:16199"/>
        <dbReference type="ChEBI" id="CHEBI:32682"/>
        <dbReference type="ChEBI" id="CHEBI:46911"/>
        <dbReference type="EC" id="3.5.3.1"/>
    </reaction>
</comment>
<dbReference type="SUPFAM" id="SSF52768">
    <property type="entry name" value="Arginase/deacetylase"/>
    <property type="match status" value="1"/>
</dbReference>
<name>A0A7X2Z7Z2_9BACL</name>
<dbReference type="PANTHER" id="PTHR43782:SF3">
    <property type="entry name" value="ARGINASE"/>
    <property type="match status" value="1"/>
</dbReference>
<sequence>MTKLTGRTLSIIGVPMDLGASRCGADMGPTAIRNAGLVSRLEQVGHSVKDEGDLVVKRCSSLSVPGTASSLRHLDEIAAVNERLCEAVAKAAGDGRLPLVLGGDHSIAIGTVAGMSSRVDKLGLIWFDAHGDVNTAETTPSGNIHGMSLAVALGCGHPRLTGIGGKTEKVQPEHTVLVGARSLDPGEREFLKKRGILVFTMRDIERLGIEEVMKRAMDRAADGTDGLHLSLDLDGLDPCEAPGVGTPVPGGIRLRESLLAMELLADAGVLRSAEFVEVNPLLDRQNRTALAAVELIGALFGEKIL</sequence>
<dbReference type="Gene3D" id="3.40.800.10">
    <property type="entry name" value="Ureohydrolase domain"/>
    <property type="match status" value="1"/>
</dbReference>
<evidence type="ECO:0000256" key="6">
    <source>
        <dbReference type="ARBA" id="ARBA00022801"/>
    </source>
</evidence>
<evidence type="ECO:0000256" key="9">
    <source>
        <dbReference type="NCBIfam" id="TIGR01229"/>
    </source>
</evidence>
<evidence type="ECO:0000256" key="12">
    <source>
        <dbReference type="RuleBase" id="RU003684"/>
    </source>
</evidence>
<dbReference type="GO" id="GO:0005737">
    <property type="term" value="C:cytoplasm"/>
    <property type="evidence" value="ECO:0007669"/>
    <property type="project" value="TreeGrafter"/>
</dbReference>
<dbReference type="EMBL" id="WNZX01000001">
    <property type="protein sequence ID" value="MUG69425.1"/>
    <property type="molecule type" value="Genomic_DNA"/>
</dbReference>
<dbReference type="InterPro" id="IPR020855">
    <property type="entry name" value="Ureohydrolase_Mn_BS"/>
</dbReference>
<dbReference type="CDD" id="cd09989">
    <property type="entry name" value="Arginase"/>
    <property type="match status" value="1"/>
</dbReference>
<dbReference type="UniPathway" id="UPA00158">
    <property type="reaction ID" value="UER00270"/>
</dbReference>
<dbReference type="InterPro" id="IPR014033">
    <property type="entry name" value="Arginase"/>
</dbReference>
<dbReference type="PIRSF" id="PIRSF036979">
    <property type="entry name" value="Arginase"/>
    <property type="match status" value="1"/>
</dbReference>
<dbReference type="GO" id="GO:0030145">
    <property type="term" value="F:manganese ion binding"/>
    <property type="evidence" value="ECO:0007669"/>
    <property type="project" value="TreeGrafter"/>
</dbReference>
<evidence type="ECO:0000256" key="10">
    <source>
        <dbReference type="PIRSR" id="PIRSR036979-1"/>
    </source>
</evidence>
<evidence type="ECO:0000256" key="1">
    <source>
        <dbReference type="ARBA" id="ARBA00005098"/>
    </source>
</evidence>
<keyword evidence="15" id="KW-1185">Reference proteome</keyword>
<dbReference type="AlphaFoldDB" id="A0A7X2Z7Z2"/>
<dbReference type="NCBIfam" id="TIGR01229">
    <property type="entry name" value="rocF_arginase"/>
    <property type="match status" value="1"/>
</dbReference>
<reference evidence="14 15" key="1">
    <citation type="submission" date="2019-11" db="EMBL/GenBank/DDBJ databases">
        <title>Draft genome sequences of five Paenibacillus species of dairy origin.</title>
        <authorList>
            <person name="Olajide A.M."/>
            <person name="Chen S."/>
            <person name="Lapointe G."/>
        </authorList>
    </citation>
    <scope>NUCLEOTIDE SEQUENCE [LARGE SCALE GENOMIC DNA]</scope>
    <source>
        <strain evidence="14 15">2CS3</strain>
    </source>
</reference>
<feature type="binding site" evidence="10">
    <location>
        <position position="128"/>
    </location>
    <ligand>
        <name>Mn(2+)</name>
        <dbReference type="ChEBI" id="CHEBI:29035"/>
        <label>1</label>
    </ligand>
</feature>
<evidence type="ECO:0000313" key="14">
    <source>
        <dbReference type="EMBL" id="MUG69425.1"/>
    </source>
</evidence>
<dbReference type="PANTHER" id="PTHR43782">
    <property type="entry name" value="ARGINASE"/>
    <property type="match status" value="1"/>
</dbReference>
<evidence type="ECO:0000256" key="2">
    <source>
        <dbReference type="ARBA" id="ARBA00012168"/>
    </source>
</evidence>
<keyword evidence="5 10" id="KW-0479">Metal-binding</keyword>
<protein>
    <recommendedName>
        <fullName evidence="3 9">Arginase</fullName>
        <ecNumber evidence="2 9">3.5.3.1</ecNumber>
    </recommendedName>
</protein>
<proteinExistence type="inferred from homology"/>